<keyword evidence="1" id="KW-0812">Transmembrane</keyword>
<proteinExistence type="predicted"/>
<dbReference type="GeneID" id="14404367"/>
<dbReference type="STRING" id="694430.Natoc_0068"/>
<dbReference type="HOGENOM" id="CLU_2366295_0_0_2"/>
<gene>
    <name evidence="2" type="ORF">Natoc_0068</name>
</gene>
<evidence type="ECO:0000313" key="2">
    <source>
        <dbReference type="EMBL" id="AGB35950.1"/>
    </source>
</evidence>
<dbReference type="Proteomes" id="UP000010878">
    <property type="component" value="Chromosome"/>
</dbReference>
<protein>
    <submittedName>
        <fullName evidence="2">Uncharacterized protein</fullName>
    </submittedName>
</protein>
<keyword evidence="1" id="KW-0472">Membrane</keyword>
<dbReference type="EMBL" id="CP003929">
    <property type="protein sequence ID" value="AGB35950.1"/>
    <property type="molecule type" value="Genomic_DNA"/>
</dbReference>
<sequence length="95" mass="9474">MATEPTPRSLAARDAIGLLVDRAVVQLVVLVVLGWWLIETGTTASGGVASPGLLSALSDGIGTLTVVAGTICYYGSGLALLGKLVHDAAALANTA</sequence>
<keyword evidence="1" id="KW-1133">Transmembrane helix</keyword>
<dbReference type="RefSeq" id="WP_015319408.1">
    <property type="nucleotide sequence ID" value="NC_019974.1"/>
</dbReference>
<accession>L0JUJ2</accession>
<evidence type="ECO:0000313" key="3">
    <source>
        <dbReference type="Proteomes" id="UP000010878"/>
    </source>
</evidence>
<name>L0JUJ2_9EURY</name>
<keyword evidence="3" id="KW-1185">Reference proteome</keyword>
<dbReference type="eggNOG" id="arCOG13454">
    <property type="taxonomic scope" value="Archaea"/>
</dbReference>
<organism evidence="2 3">
    <name type="scientific">Natronococcus occultus SP4</name>
    <dbReference type="NCBI Taxonomy" id="694430"/>
    <lineage>
        <taxon>Archaea</taxon>
        <taxon>Methanobacteriati</taxon>
        <taxon>Methanobacteriota</taxon>
        <taxon>Stenosarchaea group</taxon>
        <taxon>Halobacteria</taxon>
        <taxon>Halobacteriales</taxon>
        <taxon>Natrialbaceae</taxon>
        <taxon>Natronococcus</taxon>
    </lineage>
</organism>
<dbReference type="KEGG" id="nou:Natoc_0068"/>
<evidence type="ECO:0000256" key="1">
    <source>
        <dbReference type="SAM" id="Phobius"/>
    </source>
</evidence>
<feature type="transmembrane region" description="Helical" evidence="1">
    <location>
        <begin position="16"/>
        <end position="38"/>
    </location>
</feature>
<feature type="transmembrane region" description="Helical" evidence="1">
    <location>
        <begin position="53"/>
        <end position="74"/>
    </location>
</feature>
<reference evidence="2 3" key="1">
    <citation type="submission" date="2012-11" db="EMBL/GenBank/DDBJ databases">
        <title>FINISHED of Natronococcus occultus SP4, DSM 3396.</title>
        <authorList>
            <consortium name="DOE Joint Genome Institute"/>
            <person name="Eisen J."/>
            <person name="Huntemann M."/>
            <person name="Wei C.-L."/>
            <person name="Han J."/>
            <person name="Detter J.C."/>
            <person name="Han C."/>
            <person name="Tapia R."/>
            <person name="Chen A."/>
            <person name="Kyrpides N."/>
            <person name="Mavromatis K."/>
            <person name="Markowitz V."/>
            <person name="Szeto E."/>
            <person name="Ivanova N."/>
            <person name="Mikhailova N."/>
            <person name="Ovchinnikova G."/>
            <person name="Pagani I."/>
            <person name="Pati A."/>
            <person name="Goodwin L."/>
            <person name="Nordberg H.P."/>
            <person name="Cantor M.N."/>
            <person name="Hua S.X."/>
            <person name="Woyke T."/>
            <person name="Eisen J."/>
            <person name="Klenk H.-P."/>
            <person name="Klenk H.-P."/>
        </authorList>
    </citation>
    <scope>NUCLEOTIDE SEQUENCE [LARGE SCALE GENOMIC DNA]</scope>
    <source>
        <strain evidence="2 3">SP4</strain>
    </source>
</reference>
<dbReference type="AlphaFoldDB" id="L0JUJ2"/>